<keyword evidence="2" id="KW-1185">Reference proteome</keyword>
<dbReference type="AlphaFoldDB" id="A0A6L2PV16"/>
<gene>
    <name evidence="1" type="ORF">Cfor_11475</name>
</gene>
<comment type="caution">
    <text evidence="1">The sequence shown here is derived from an EMBL/GenBank/DDBJ whole genome shotgun (WGS) entry which is preliminary data.</text>
</comment>
<dbReference type="GO" id="GO:0051879">
    <property type="term" value="F:Hsp90 protein binding"/>
    <property type="evidence" value="ECO:0007669"/>
    <property type="project" value="TreeGrafter"/>
</dbReference>
<dbReference type="OrthoDB" id="5954824at2759"/>
<dbReference type="InterPro" id="IPR016024">
    <property type="entry name" value="ARM-type_fold"/>
</dbReference>
<dbReference type="Proteomes" id="UP000502823">
    <property type="component" value="Unassembled WGS sequence"/>
</dbReference>
<dbReference type="GO" id="GO:0030544">
    <property type="term" value="F:Hsp70 protein binding"/>
    <property type="evidence" value="ECO:0007669"/>
    <property type="project" value="TreeGrafter"/>
</dbReference>
<dbReference type="FunCoup" id="A0A6L2PV16">
    <property type="interactions" value="606"/>
</dbReference>
<reference evidence="2" key="1">
    <citation type="submission" date="2020-01" db="EMBL/GenBank/DDBJ databases">
        <title>Draft genome sequence of the Termite Coptotermes fromosanus.</title>
        <authorList>
            <person name="Itakura S."/>
            <person name="Yosikawa Y."/>
            <person name="Umezawa K."/>
        </authorList>
    </citation>
    <scope>NUCLEOTIDE SEQUENCE [LARGE SCALE GENOMIC DNA]</scope>
</reference>
<proteinExistence type="predicted"/>
<dbReference type="InterPro" id="IPR019399">
    <property type="entry name" value="Parkin_co-regulated_protein"/>
</dbReference>
<accession>A0A6L2PV16</accession>
<dbReference type="PANTHER" id="PTHR21207">
    <property type="entry name" value="PARKIN COREGULATED GENE PROTEIN PARK2 COREGULATED"/>
    <property type="match status" value="1"/>
</dbReference>
<evidence type="ECO:0000313" key="2">
    <source>
        <dbReference type="Proteomes" id="UP000502823"/>
    </source>
</evidence>
<dbReference type="EMBL" id="BLKM01000638">
    <property type="protein sequence ID" value="GFG36451.1"/>
    <property type="molecule type" value="Genomic_DNA"/>
</dbReference>
<sequence length="235" mass="27298">MAIGKKFKRATPRMVPAFTIQALQRDVTVEPPPKAGTYLERPPKLPTQLRRFYLRGDLPVATEFDTYGKNKITWKVDIEKLDYHHYLPMFFDGLCETEHPYKFFAQQGIEDMLQHGGPKILPVIPQLIIPIRSALNTRNQETVCCTLKVIQRLVMSTDMVGEALVPYYRQILPIFNIFKNKNVNLGDRIEYTQMNNENVGDLIQETLEILERYGGEDAFINIKYMVPTYESCMFR</sequence>
<organism evidence="1 2">
    <name type="scientific">Coptotermes formosanus</name>
    <name type="common">Formosan subterranean termite</name>
    <dbReference type="NCBI Taxonomy" id="36987"/>
    <lineage>
        <taxon>Eukaryota</taxon>
        <taxon>Metazoa</taxon>
        <taxon>Ecdysozoa</taxon>
        <taxon>Arthropoda</taxon>
        <taxon>Hexapoda</taxon>
        <taxon>Insecta</taxon>
        <taxon>Pterygota</taxon>
        <taxon>Neoptera</taxon>
        <taxon>Polyneoptera</taxon>
        <taxon>Dictyoptera</taxon>
        <taxon>Blattodea</taxon>
        <taxon>Blattoidea</taxon>
        <taxon>Termitoidae</taxon>
        <taxon>Rhinotermitidae</taxon>
        <taxon>Coptotermes</taxon>
    </lineage>
</organism>
<protein>
    <submittedName>
        <fullName evidence="1">Uncharacterized protein</fullName>
    </submittedName>
</protein>
<dbReference type="Pfam" id="PF10274">
    <property type="entry name" value="ParcG"/>
    <property type="match status" value="1"/>
</dbReference>
<dbReference type="SUPFAM" id="SSF48371">
    <property type="entry name" value="ARM repeat"/>
    <property type="match status" value="1"/>
</dbReference>
<evidence type="ECO:0000313" key="1">
    <source>
        <dbReference type="EMBL" id="GFG36451.1"/>
    </source>
</evidence>
<dbReference type="PANTHER" id="PTHR21207:SF2">
    <property type="entry name" value="PARKIN COREGULATED GENE PROTEIN"/>
    <property type="match status" value="1"/>
</dbReference>
<name>A0A6L2PV16_COPFO</name>
<dbReference type="InParanoid" id="A0A6L2PV16"/>